<reference evidence="1 2" key="1">
    <citation type="journal article" date="2014" name="BMC Genomics">
        <title>Adaptive genomic structural variation in the grape powdery mildew pathogen, Erysiphe necator.</title>
        <authorList>
            <person name="Jones L."/>
            <person name="Riaz S."/>
            <person name="Morales-Cruz A."/>
            <person name="Amrine K.C."/>
            <person name="McGuire B."/>
            <person name="Gubler W.D."/>
            <person name="Walker M.A."/>
            <person name="Cantu D."/>
        </authorList>
    </citation>
    <scope>NUCLEOTIDE SEQUENCE [LARGE SCALE GENOMIC DNA]</scope>
    <source>
        <strain evidence="2">c</strain>
    </source>
</reference>
<evidence type="ECO:0000313" key="2">
    <source>
        <dbReference type="Proteomes" id="UP000030854"/>
    </source>
</evidence>
<protein>
    <submittedName>
        <fullName evidence="1">Uncharacterized protein</fullName>
    </submittedName>
</protein>
<comment type="caution">
    <text evidence="1">The sequence shown here is derived from an EMBL/GenBank/DDBJ whole genome shotgun (WGS) entry which is preliminary data.</text>
</comment>
<sequence length="225" mass="25634">MSAAQILKSMKSAPVLEKSTYNRWSTHLLDALSLFDVDDYILTEKTELANRNIKPIPENIVSICKKDKNIRVAISQLVPDVVFHLVDPSYTSKQSWDNLQQYYRPNSTEDIDDLLQEFWNFTVEEEIDVDDFVQKLSEIKAKIALIDRNSAPSESSMKKRIVGHFIKCCGGFYMSTVISLRDMNISFQSTIASIRASQEVYRELHQAPVVALIQEPKNNPSTAKS</sequence>
<dbReference type="HOGENOM" id="CLU_1078462_0_0_1"/>
<organism evidence="1 2">
    <name type="scientific">Uncinula necator</name>
    <name type="common">Grape powdery mildew</name>
    <dbReference type="NCBI Taxonomy" id="52586"/>
    <lineage>
        <taxon>Eukaryota</taxon>
        <taxon>Fungi</taxon>
        <taxon>Dikarya</taxon>
        <taxon>Ascomycota</taxon>
        <taxon>Pezizomycotina</taxon>
        <taxon>Leotiomycetes</taxon>
        <taxon>Erysiphales</taxon>
        <taxon>Erysiphaceae</taxon>
        <taxon>Erysiphe</taxon>
    </lineage>
</organism>
<dbReference type="Proteomes" id="UP000030854">
    <property type="component" value="Unassembled WGS sequence"/>
</dbReference>
<dbReference type="Pfam" id="PF14223">
    <property type="entry name" value="Retrotran_gag_2"/>
    <property type="match status" value="1"/>
</dbReference>
<accession>A0A0B1NZY6</accession>
<dbReference type="AlphaFoldDB" id="A0A0B1NZY6"/>
<evidence type="ECO:0000313" key="1">
    <source>
        <dbReference type="EMBL" id="KHJ31548.1"/>
    </source>
</evidence>
<dbReference type="EMBL" id="JNVN01002804">
    <property type="protein sequence ID" value="KHJ31548.1"/>
    <property type="molecule type" value="Genomic_DNA"/>
</dbReference>
<proteinExistence type="predicted"/>
<name>A0A0B1NZY6_UNCNE</name>
<keyword evidence="2" id="KW-1185">Reference proteome</keyword>
<gene>
    <name evidence="1" type="ORF">EV44_g5319</name>
</gene>